<comment type="caution">
    <text evidence="2">The sequence shown here is derived from an EMBL/GenBank/DDBJ whole genome shotgun (WGS) entry which is preliminary data.</text>
</comment>
<dbReference type="Pfam" id="PF14206">
    <property type="entry name" value="Cys_rich_CPCC"/>
    <property type="match status" value="1"/>
</dbReference>
<feature type="domain" description="Cysteine-rich CPCC" evidence="1">
    <location>
        <begin position="7"/>
        <end position="79"/>
    </location>
</feature>
<dbReference type="EMBL" id="NRSD01000001">
    <property type="protein sequence ID" value="MBK1643166.1"/>
    <property type="molecule type" value="Genomic_DNA"/>
</dbReference>
<keyword evidence="2" id="KW-0378">Hydrolase</keyword>
<evidence type="ECO:0000259" key="1">
    <source>
        <dbReference type="Pfam" id="PF14206"/>
    </source>
</evidence>
<dbReference type="GO" id="GO:0016787">
    <property type="term" value="F:hydrolase activity"/>
    <property type="evidence" value="ECO:0007669"/>
    <property type="project" value="UniProtKB-KW"/>
</dbReference>
<reference evidence="2 3" key="1">
    <citation type="journal article" date="2020" name="Microorganisms">
        <title>Osmotic Adaptation and Compatible Solute Biosynthesis of Phototrophic Bacteria as Revealed from Genome Analyses.</title>
        <authorList>
            <person name="Imhoff J.F."/>
            <person name="Rahn T."/>
            <person name="Kunzel S."/>
            <person name="Keller A."/>
            <person name="Neulinger S.C."/>
        </authorList>
    </citation>
    <scope>NUCLEOTIDE SEQUENCE [LARGE SCALE GENOMIC DNA]</scope>
    <source>
        <strain evidence="2 3">DSM 21303</strain>
    </source>
</reference>
<keyword evidence="3" id="KW-1185">Reference proteome</keyword>
<evidence type="ECO:0000313" key="2">
    <source>
        <dbReference type="EMBL" id="MBK1643166.1"/>
    </source>
</evidence>
<gene>
    <name evidence="2" type="ORF">CKO25_00545</name>
</gene>
<proteinExistence type="predicted"/>
<accession>A0A9X0WEQ4</accession>
<dbReference type="RefSeq" id="WP_200385964.1">
    <property type="nucleotide sequence ID" value="NZ_NRSD01000001.1"/>
</dbReference>
<protein>
    <submittedName>
        <fullName evidence="2">Hydrolase</fullName>
    </submittedName>
</protein>
<sequence>MFDDQKFPCPCCGYCVHEHEPGFHQVCPICGWEDDLSQLRFVAMPGSSNTVSLVEAQQNYQRYGASERRRIGETRAPVDGETRDAGWRPVDPTLDNIEHPVRGVPYGDSYPWPDTTVLYYWRRTYWRRLVG</sequence>
<dbReference type="AlphaFoldDB" id="A0A9X0WEQ4"/>
<dbReference type="InterPro" id="IPR025983">
    <property type="entry name" value="Cys_rich_CPCC"/>
</dbReference>
<name>A0A9X0WEQ4_9GAMM</name>
<dbReference type="Proteomes" id="UP001138802">
    <property type="component" value="Unassembled WGS sequence"/>
</dbReference>
<evidence type="ECO:0000313" key="3">
    <source>
        <dbReference type="Proteomes" id="UP001138802"/>
    </source>
</evidence>
<organism evidence="2 3">
    <name type="scientific">Thiocapsa imhoffii</name>
    <dbReference type="NCBI Taxonomy" id="382777"/>
    <lineage>
        <taxon>Bacteria</taxon>
        <taxon>Pseudomonadati</taxon>
        <taxon>Pseudomonadota</taxon>
        <taxon>Gammaproteobacteria</taxon>
        <taxon>Chromatiales</taxon>
        <taxon>Chromatiaceae</taxon>
        <taxon>Thiocapsa</taxon>
    </lineage>
</organism>